<protein>
    <submittedName>
        <fullName evidence="2">Flagellar basal body rod protein</fullName>
    </submittedName>
</protein>
<keyword evidence="2" id="KW-0282">Flagellum</keyword>
<evidence type="ECO:0000313" key="3">
    <source>
        <dbReference type="Proteomes" id="UP000306585"/>
    </source>
</evidence>
<reference evidence="2 3" key="1">
    <citation type="journal article" date="2019" name="Appl. Environ. Microbiol.">
        <title>Environmental Evidence and Genomic Insight of Iron-oxidizing Bacteria Preference Towards More Corrosion Resistant Stainless Steel at Higher Salinities.</title>
        <authorList>
            <person name="Garrison C.E."/>
            <person name="Price K.A."/>
            <person name="Field E.K."/>
        </authorList>
    </citation>
    <scope>NUCLEOTIDE SEQUENCE [LARGE SCALE GENOMIC DNA]</scope>
    <source>
        <strain evidence="2 3">P3</strain>
    </source>
</reference>
<keyword evidence="2" id="KW-0969">Cilium</keyword>
<dbReference type="RefSeq" id="WP_138238671.1">
    <property type="nucleotide sequence ID" value="NZ_VBRY01000003.1"/>
</dbReference>
<proteinExistence type="inferred from homology"/>
<dbReference type="InterPro" id="IPR019776">
    <property type="entry name" value="Flagellar_basal_body_rod_CS"/>
</dbReference>
<comment type="similarity">
    <text evidence="1">Belongs to the flagella basal body rod proteins family.</text>
</comment>
<dbReference type="EMBL" id="VBRY01000003">
    <property type="protein sequence ID" value="TLS68336.1"/>
    <property type="molecule type" value="Genomic_DNA"/>
</dbReference>
<dbReference type="AlphaFoldDB" id="A0A5R9GPZ7"/>
<sequence length="103" mass="10768">MKVDANMQAMQNIGTMQQVSANNLANVSSDGFRASTAVQQGDRISISADARAAGVNTAGNPLSNSNVGREMVNMSVYSASMGANVGVIRSQDDMEQALMALKK</sequence>
<evidence type="ECO:0000256" key="1">
    <source>
        <dbReference type="ARBA" id="ARBA00009677"/>
    </source>
</evidence>
<name>A0A5R9GPZ7_9PROT</name>
<comment type="caution">
    <text evidence="2">The sequence shown here is derived from an EMBL/GenBank/DDBJ whole genome shotgun (WGS) entry which is preliminary data.</text>
</comment>
<keyword evidence="3" id="KW-1185">Reference proteome</keyword>
<keyword evidence="2" id="KW-0966">Cell projection</keyword>
<dbReference type="Proteomes" id="UP000306585">
    <property type="component" value="Unassembled WGS sequence"/>
</dbReference>
<evidence type="ECO:0000313" key="2">
    <source>
        <dbReference type="EMBL" id="TLS68336.1"/>
    </source>
</evidence>
<accession>A0A5R9GPZ7</accession>
<gene>
    <name evidence="2" type="ORF">FEF65_04930</name>
</gene>
<dbReference type="PROSITE" id="PS00588">
    <property type="entry name" value="FLAGELLA_BB_ROD"/>
    <property type="match status" value="1"/>
</dbReference>
<organism evidence="2 3">
    <name type="scientific">Mariprofundus erugo</name>
    <dbReference type="NCBI Taxonomy" id="2528639"/>
    <lineage>
        <taxon>Bacteria</taxon>
        <taxon>Pseudomonadati</taxon>
        <taxon>Pseudomonadota</taxon>
        <taxon>Candidatius Mariprofundia</taxon>
        <taxon>Mariprofundales</taxon>
        <taxon>Mariprofundaceae</taxon>
        <taxon>Mariprofundus</taxon>
    </lineage>
</organism>